<dbReference type="SUPFAM" id="SSF48350">
    <property type="entry name" value="GTPase activation domain, GAP"/>
    <property type="match status" value="1"/>
</dbReference>
<evidence type="ECO:0000313" key="3">
    <source>
        <dbReference type="EMBL" id="CAG8484738.1"/>
    </source>
</evidence>
<comment type="caution">
    <text evidence="3">The sequence shown here is derived from an EMBL/GenBank/DDBJ whole genome shotgun (WGS) entry which is preliminary data.</text>
</comment>
<dbReference type="PROSITE" id="PS50238">
    <property type="entry name" value="RHOGAP"/>
    <property type="match status" value="1"/>
</dbReference>
<feature type="compositionally biased region" description="Polar residues" evidence="1">
    <location>
        <begin position="384"/>
        <end position="402"/>
    </location>
</feature>
<accession>A0A9N8ZCP8</accession>
<reference evidence="3" key="1">
    <citation type="submission" date="2021-06" db="EMBL/GenBank/DDBJ databases">
        <authorList>
            <person name="Kallberg Y."/>
            <person name="Tangrot J."/>
            <person name="Rosling A."/>
        </authorList>
    </citation>
    <scope>NUCLEOTIDE SEQUENCE</scope>
    <source>
        <strain evidence="3">AZ414A</strain>
    </source>
</reference>
<dbReference type="SMART" id="SM00324">
    <property type="entry name" value="RhoGAP"/>
    <property type="match status" value="1"/>
</dbReference>
<keyword evidence="4" id="KW-1185">Reference proteome</keyword>
<dbReference type="InterPro" id="IPR000198">
    <property type="entry name" value="RhoGAP_dom"/>
</dbReference>
<dbReference type="GO" id="GO:0007165">
    <property type="term" value="P:signal transduction"/>
    <property type="evidence" value="ECO:0007669"/>
    <property type="project" value="InterPro"/>
</dbReference>
<dbReference type="InterPro" id="IPR008936">
    <property type="entry name" value="Rho_GTPase_activation_prot"/>
</dbReference>
<dbReference type="EMBL" id="CAJVPK010000259">
    <property type="protein sequence ID" value="CAG8484738.1"/>
    <property type="molecule type" value="Genomic_DNA"/>
</dbReference>
<sequence length="720" mass="83477">MVSLGEANLIIKLCVEEITSRGLNEFDIFRPVRNNDSEVRYLINCLLSDDVKEFADELRSQSINNIIAGIRYTLRNCSQPIITYENYEEFVRIEKGIFSKFLMTLSSHYVQNTLTNLFNLFSKLMLHSHENKIPTHRIIKSMSLCILAADKNYQTLKHQNYQTYQDFNIVYCDWLKYSDACMHMFLAFLRENACKYPLPSRLNMLLDGYVDFRSRAESFNNETFYHHPLADITIADLDMIIRPLARSMLKVDKNNGIINHNRNSMTIGEMFPEIIETLNSLKKSRNSHNLTIDDPNLASQKWEELMNKGSSLLSEEVLKLLLAFDDRELNPDATRAQSNKKLISHHENDSYNNLNQNNQTSSKRQSTFNQFLQVDTNNDEKANSRYSNNSTLERNDSGVSGVSTKSPLVWDDFEKGGFCEEVGHRSNILSLSSTLGATNLNQNNQVNHISRDLTLSVPVKTKGSRNFLCIKRRPGSEISIKHKGGINYKNIIKHNKKYLKEWYILGQQYKLSHLAIESIGNLFPYAWIESSGEVKESWGEWVLIEPREDMMNEWSEWIIIEDKVQFFTELEKRPKAVEALKRASVRNSIEFATNDIINGVLTNPRHNKQYSEIFTTKVRTTETSYTFTKPQSSSASSPSLIQNHPTDLLYIRVVAYANKNRKNRQVNRSNNYNMPIDLDQSNYPMPMTVNYSSTQQQKFYKPLNKKEQKEKKKGKFIKIY</sequence>
<dbReference type="OrthoDB" id="3362494at2759"/>
<evidence type="ECO:0000313" key="4">
    <source>
        <dbReference type="Proteomes" id="UP000789706"/>
    </source>
</evidence>
<dbReference type="InterPro" id="IPR012965">
    <property type="entry name" value="Msb1/Mug8_dom"/>
</dbReference>
<evidence type="ECO:0000259" key="2">
    <source>
        <dbReference type="PROSITE" id="PS50238"/>
    </source>
</evidence>
<organism evidence="3 4">
    <name type="scientific">Diversispora eburnea</name>
    <dbReference type="NCBI Taxonomy" id="1213867"/>
    <lineage>
        <taxon>Eukaryota</taxon>
        <taxon>Fungi</taxon>
        <taxon>Fungi incertae sedis</taxon>
        <taxon>Mucoromycota</taxon>
        <taxon>Glomeromycotina</taxon>
        <taxon>Glomeromycetes</taxon>
        <taxon>Diversisporales</taxon>
        <taxon>Diversisporaceae</taxon>
        <taxon>Diversispora</taxon>
    </lineage>
</organism>
<dbReference type="Proteomes" id="UP000789706">
    <property type="component" value="Unassembled WGS sequence"/>
</dbReference>
<feature type="region of interest" description="Disordered" evidence="1">
    <location>
        <begin position="344"/>
        <end position="402"/>
    </location>
</feature>
<evidence type="ECO:0000256" key="1">
    <source>
        <dbReference type="SAM" id="MobiDB-lite"/>
    </source>
</evidence>
<dbReference type="AlphaFoldDB" id="A0A9N8ZCP8"/>
<feature type="domain" description="Rho-GAP" evidence="2">
    <location>
        <begin position="1"/>
        <end position="176"/>
    </location>
</feature>
<protein>
    <submittedName>
        <fullName evidence="3">5247_t:CDS:1</fullName>
    </submittedName>
</protein>
<name>A0A9N8ZCP8_9GLOM</name>
<proteinExistence type="predicted"/>
<gene>
    <name evidence="3" type="ORF">DEBURN_LOCUS3853</name>
</gene>
<dbReference type="Pfam" id="PF08101">
    <property type="entry name" value="Msb1-Mug8_dom"/>
    <property type="match status" value="1"/>
</dbReference>
<dbReference type="Gene3D" id="1.10.555.10">
    <property type="entry name" value="Rho GTPase activation protein"/>
    <property type="match status" value="1"/>
</dbReference>
<feature type="compositionally biased region" description="Polar residues" evidence="1">
    <location>
        <begin position="360"/>
        <end position="376"/>
    </location>
</feature>